<feature type="compositionally biased region" description="Basic and acidic residues" evidence="1">
    <location>
        <begin position="781"/>
        <end position="790"/>
    </location>
</feature>
<feature type="region of interest" description="Disordered" evidence="1">
    <location>
        <begin position="196"/>
        <end position="384"/>
    </location>
</feature>
<dbReference type="SMART" id="SM00271">
    <property type="entry name" value="DnaJ"/>
    <property type="match status" value="1"/>
</dbReference>
<feature type="compositionally biased region" description="Acidic residues" evidence="1">
    <location>
        <begin position="358"/>
        <end position="376"/>
    </location>
</feature>
<sequence>SQNDQNYTVLSDGFGNFIKVYHQHDDGSINLNNPNNKYELFSSNNFIHQPNFLFATASQQHQPSQPPQQHQPPPPPQQHQNLDTNMLINQLVGNWSPNIISGNAYSQFGGSSLLPGNESNLHQQQQQQQQQQQNTLNNLNIGQPLSDPTPQQPPSTSSSLKINQQNTVKKQRIVAEVKPMRMSYSDVLSKNVAINNGKSPTNVSTNSTNTAPVSVTPGAKVNKSEKLIKNNSYEKKDTENYQSSKYNHNATTTAKKNLTTNSGSSSSTSVNSSTTNSISNNHDAKVNAKNNKNIKLNENYSKSSQSTSGIADTLSNKPNPNSNKKQTKQNQQQNKPANNRSSTNATSAKRQQPYESDYQLEDGDDDDDEEEEEGEEFTYSSSANNPDFVYNIKKNNVQMMDTHIEKIKDSNKFSSSGYSKKSSKVNNKRQDKFSLSSATSSSSGYNKRIQKSKKNEKYIFIRKLFEKWLEYSTMIVLWLCSLITDVVYLSFRIIWDKLLSVYQLSKAYLIQIRNEFRTNSARQPGTWFKNVGKSIDGKFSKNSKWAFWRKLFDRNKKPAEPVNKNYNYKDGRLPTTPDEAMSSLLNCSGKDAYSILGVSPDCSQEQIRKHYKKIAVLVHPDKNKTVGAEEAFKVLQRSFELIGETENRKSYDQSLAEALNAEKAWSELNDLLTQLHTKISEAANTIRCSSCCLRHPRKPVGRPVFAARECSSCKIKHSAREGDIWAETSFFGLRWKYLALMEGNVYDITEWANCQKGALSHLQPNSHIVQYRIVLGGNTQSEKDKMRKEPPPPPPSETNLDDFLNNIYGGQPQTGSGSSRRRYKKN</sequence>
<dbReference type="SUPFAM" id="SSF46565">
    <property type="entry name" value="Chaperone J-domain"/>
    <property type="match status" value="1"/>
</dbReference>
<feature type="compositionally biased region" description="Low complexity" evidence="1">
    <location>
        <begin position="123"/>
        <end position="133"/>
    </location>
</feature>
<reference evidence="3" key="1">
    <citation type="journal article" date="2014" name="Insect Biochem. Mol. Biol.">
        <title>An insight into the sialome of the frog biting fly, Corethrella appendiculata.</title>
        <authorList>
            <person name="Ribeiro J.M.C."/>
            <person name="Chagas A.C."/>
            <person name="Pham V.M."/>
            <person name="Lounibos L.P."/>
            <person name="Calvo E."/>
        </authorList>
    </citation>
    <scope>NUCLEOTIDE SEQUENCE</scope>
    <source>
        <tissue evidence="3">Salivary glands</tissue>
    </source>
</reference>
<dbReference type="PANTHER" id="PTHR44665:SF1">
    <property type="entry name" value="DNAJ HOMOLOG SUBFAMILY C MEMBER 14"/>
    <property type="match status" value="1"/>
</dbReference>
<evidence type="ECO:0000313" key="3">
    <source>
        <dbReference type="EMBL" id="JAB55355.1"/>
    </source>
</evidence>
<dbReference type="Gene3D" id="1.10.287.110">
    <property type="entry name" value="DnaJ domain"/>
    <property type="match status" value="1"/>
</dbReference>
<feature type="compositionally biased region" description="Low complexity" evidence="1">
    <location>
        <begin position="247"/>
        <end position="299"/>
    </location>
</feature>
<feature type="compositionally biased region" description="Pro residues" evidence="1">
    <location>
        <begin position="64"/>
        <end position="77"/>
    </location>
</feature>
<evidence type="ECO:0000256" key="1">
    <source>
        <dbReference type="SAM" id="MobiDB-lite"/>
    </source>
</evidence>
<feature type="compositionally biased region" description="Low complexity" evidence="1">
    <location>
        <begin position="143"/>
        <end position="160"/>
    </location>
</feature>
<dbReference type="InterPro" id="IPR036869">
    <property type="entry name" value="J_dom_sf"/>
</dbReference>
<dbReference type="AlphaFoldDB" id="U5EQ11"/>
<feature type="compositionally biased region" description="Basic and acidic residues" evidence="1">
    <location>
        <begin position="222"/>
        <end position="239"/>
    </location>
</feature>
<dbReference type="PRINTS" id="PR00625">
    <property type="entry name" value="JDOMAIN"/>
</dbReference>
<dbReference type="EMBL" id="GANO01004516">
    <property type="protein sequence ID" value="JAB55355.1"/>
    <property type="molecule type" value="mRNA"/>
</dbReference>
<proteinExistence type="evidence at transcript level"/>
<dbReference type="InterPro" id="IPR052317">
    <property type="entry name" value="Viral_replicn-host_int_reg"/>
</dbReference>
<dbReference type="Pfam" id="PF00226">
    <property type="entry name" value="DnaJ"/>
    <property type="match status" value="1"/>
</dbReference>
<feature type="region of interest" description="Disordered" evidence="1">
    <location>
        <begin position="111"/>
        <end position="169"/>
    </location>
</feature>
<feature type="non-terminal residue" evidence="3">
    <location>
        <position position="1"/>
    </location>
</feature>
<dbReference type="Pfam" id="PF14901">
    <property type="entry name" value="Jiv90"/>
    <property type="match status" value="1"/>
</dbReference>
<feature type="compositionally biased region" description="Polar residues" evidence="1">
    <location>
        <begin position="340"/>
        <end position="354"/>
    </location>
</feature>
<feature type="compositionally biased region" description="Polar residues" evidence="1">
    <location>
        <begin position="300"/>
        <end position="315"/>
    </location>
</feature>
<feature type="region of interest" description="Disordered" evidence="1">
    <location>
        <begin position="57"/>
        <end position="81"/>
    </location>
</feature>
<feature type="domain" description="J" evidence="2">
    <location>
        <begin position="591"/>
        <end position="655"/>
    </location>
</feature>
<dbReference type="InterPro" id="IPR032843">
    <property type="entry name" value="Jiv"/>
</dbReference>
<organism evidence="3">
    <name type="scientific">Corethrella appendiculata</name>
    <dbReference type="NCBI Taxonomy" id="1370023"/>
    <lineage>
        <taxon>Eukaryota</taxon>
        <taxon>Metazoa</taxon>
        <taxon>Ecdysozoa</taxon>
        <taxon>Arthropoda</taxon>
        <taxon>Hexapoda</taxon>
        <taxon>Insecta</taxon>
        <taxon>Pterygota</taxon>
        <taxon>Neoptera</taxon>
        <taxon>Endopterygota</taxon>
        <taxon>Diptera</taxon>
        <taxon>Nematocera</taxon>
        <taxon>Culicoidea</taxon>
        <taxon>Chaoboridae</taxon>
        <taxon>Corethrella</taxon>
    </lineage>
</organism>
<feature type="region of interest" description="Disordered" evidence="1">
    <location>
        <begin position="779"/>
        <end position="826"/>
    </location>
</feature>
<dbReference type="CDD" id="cd06257">
    <property type="entry name" value="DnaJ"/>
    <property type="match status" value="1"/>
</dbReference>
<feature type="region of interest" description="Disordered" evidence="1">
    <location>
        <begin position="412"/>
        <end position="448"/>
    </location>
</feature>
<evidence type="ECO:0000259" key="2">
    <source>
        <dbReference type="PROSITE" id="PS50076"/>
    </source>
</evidence>
<dbReference type="InterPro" id="IPR001623">
    <property type="entry name" value="DnaJ_domain"/>
</dbReference>
<dbReference type="PROSITE" id="PS50076">
    <property type="entry name" value="DNAJ_2"/>
    <property type="match status" value="1"/>
</dbReference>
<feature type="compositionally biased region" description="Low complexity" evidence="1">
    <location>
        <begin position="199"/>
        <end position="216"/>
    </location>
</feature>
<protein>
    <submittedName>
        <fullName evidence="3">Putative molecular chaperone dnaj superfamily</fullName>
    </submittedName>
</protein>
<feature type="compositionally biased region" description="Low complexity" evidence="1">
    <location>
        <begin position="316"/>
        <end position="339"/>
    </location>
</feature>
<feature type="compositionally biased region" description="Low complexity" evidence="1">
    <location>
        <begin position="434"/>
        <end position="443"/>
    </location>
</feature>
<dbReference type="PANTHER" id="PTHR44665">
    <property type="entry name" value="DNAJ HOMOLOG SUBFAMILY C MEMBER 14"/>
    <property type="match status" value="1"/>
</dbReference>
<accession>U5EQ11</accession>
<name>U5EQ11_9DIPT</name>